<evidence type="ECO:0000256" key="6">
    <source>
        <dbReference type="ARBA" id="ARBA00022786"/>
    </source>
</evidence>
<evidence type="ECO:0000256" key="2">
    <source>
        <dbReference type="ARBA" id="ARBA00004496"/>
    </source>
</evidence>
<dbReference type="InterPro" id="IPR028889">
    <property type="entry name" value="USP"/>
</dbReference>
<dbReference type="InterPro" id="IPR032069">
    <property type="entry name" value="USP37-like_PH"/>
</dbReference>
<dbReference type="InterPro" id="IPR001394">
    <property type="entry name" value="Peptidase_C19_UCH"/>
</dbReference>
<dbReference type="PROSITE" id="PS50235">
    <property type="entry name" value="USP_3"/>
    <property type="match status" value="1"/>
</dbReference>
<dbReference type="FunFam" id="3.90.70.10:FF:000124">
    <property type="entry name" value="ubiquitin carboxyl-terminal hydrolase 26"/>
    <property type="match status" value="1"/>
</dbReference>
<sequence length="949" mass="108109">MNCFFGVVSTAELANQIGTSRLSIIGDTFICKENMAALFLHGFVQVGNCKTGMSKSKESFIEAVEGRKKDRLVLYFKNGKCNTFQLSDNIQNVVLRSCRGNQNHLHLTLQNNNVLFIEGLSSTDAEQLKTFLDRVHQNKVQSPVRPGKGRNVFSSTTTQKEINKTSFHKVDEKSSRKSFEIAKGSGTGVLQRMPLLTSKSSTLTCRELPENQHKKRKRMLSSSSEMNEEFLKENNSVEYKKSKADRLRCVSYNRKKQLKLKELEENKKLECESSCIMNATGSTYLDDFGFLQALTEKMVLAFLLQPGYSDGYTKWDKLKLFFELFPEKICHGLPNLGNTCYMNAVLQSLLSIPSFADDLLNQSFPWGKIPLNALTMCLARLLFFKDTYNVEIKEMLLLNIKKAISAVAEIFHGNAQNDAHEFLAHCLDQLKDNMEKLNTIWKPKSEFGEDNFPKRIFADDPDTNGFSCPVITNFELELLHSIACKACGQVILKTELNNYLSINLPQGMKARPSSIQSTFDLFFGAEELEYKCAKCKHKTSVGVHSFSRLPRILIVHLKRYSLNEFCSLKKNGREVVISKYLKVSSHCNEGTRPPLPLNEDGEITDFQLLKVIRKMTSGSVSVSWPSTKEPKDILASHIGSDTESEQKKGQTVFKGASRRQQQKYLGKNSKPNEPESVYSGDRAFIEKEPLAHLMAYLEDTSLCQFHKAGGKPASSPDICLAEVHFQTVPENPKRKKYVKTSKFVAFDSIINRTKDLYEDKNVRILKRFQKVSEQTQQCDAMRICEQAPQQALPRSFPKPGVQGHTKNLIKPTKLNLQKPNRNSLPALGSNKNPRNKDILDKIKSKAKETKRNDDKGDHTYRLISVVSHLGKTLKSGHYICDAYDFEKQIWFTYNDMQVLGIQEAQMQEDRRCTGYIFFYMHNEIFEEMLKREENAQLKSKEVEETLQKE</sequence>
<keyword evidence="6 9" id="KW-0833">Ubl conjugation pathway</keyword>
<dbReference type="Proteomes" id="UP000013456">
    <property type="component" value="Chromosome X"/>
</dbReference>
<comment type="subcellular location">
    <subcellularLocation>
        <location evidence="2">Cytoplasm</location>
    </subcellularLocation>
</comment>
<name>G7NRL3_MACMU</name>
<feature type="region of interest" description="Disordered" evidence="10">
    <location>
        <begin position="637"/>
        <end position="678"/>
    </location>
</feature>
<dbReference type="Gene3D" id="3.90.70.10">
    <property type="entry name" value="Cysteine proteinases"/>
    <property type="match status" value="2"/>
</dbReference>
<proteinExistence type="inferred from homology"/>
<comment type="catalytic activity">
    <reaction evidence="1 9">
        <text>Thiol-dependent hydrolysis of ester, thioester, amide, peptide and isopeptide bonds formed by the C-terminal Gly of ubiquitin (a 76-residue protein attached to proteins as an intracellular targeting signal).</text>
        <dbReference type="EC" id="3.4.19.12"/>
    </reaction>
</comment>
<evidence type="ECO:0000256" key="3">
    <source>
        <dbReference type="ARBA" id="ARBA00009085"/>
    </source>
</evidence>
<dbReference type="GO" id="GO:0016579">
    <property type="term" value="P:protein deubiquitination"/>
    <property type="evidence" value="ECO:0007669"/>
    <property type="project" value="InterPro"/>
</dbReference>
<evidence type="ECO:0000256" key="5">
    <source>
        <dbReference type="ARBA" id="ARBA00022670"/>
    </source>
</evidence>
<evidence type="ECO:0000313" key="12">
    <source>
        <dbReference type="EMBL" id="EHH31090.1"/>
    </source>
</evidence>
<dbReference type="Pfam" id="PF00443">
    <property type="entry name" value="UCH"/>
    <property type="match status" value="1"/>
</dbReference>
<dbReference type="CDD" id="cd02257">
    <property type="entry name" value="Peptidase_C19"/>
    <property type="match status" value="2"/>
</dbReference>
<dbReference type="PROSITE" id="PS00972">
    <property type="entry name" value="USP_1"/>
    <property type="match status" value="1"/>
</dbReference>
<dbReference type="SUPFAM" id="SSF54001">
    <property type="entry name" value="Cysteine proteinases"/>
    <property type="match status" value="1"/>
</dbReference>
<dbReference type="CDD" id="cd13312">
    <property type="entry name" value="PH_USP37_like"/>
    <property type="match status" value="1"/>
</dbReference>
<protein>
    <recommendedName>
        <fullName evidence="9">Ubiquitin carboxyl-terminal hydrolase</fullName>
        <ecNumber evidence="9">3.4.19.12</ecNumber>
    </recommendedName>
</protein>
<dbReference type="FunFam" id="2.30.29.180:FF:000001">
    <property type="entry name" value="Ubiquitin carboxyl-terminal hydrolase 37"/>
    <property type="match status" value="1"/>
</dbReference>
<dbReference type="Gene3D" id="2.30.29.180">
    <property type="entry name" value="Ubiquitin carboxyl-terminal hydrolase 26/29/37, pleckstrin homology-like domain"/>
    <property type="match status" value="1"/>
</dbReference>
<dbReference type="GO" id="GO:0006508">
    <property type="term" value="P:proteolysis"/>
    <property type="evidence" value="ECO:0007669"/>
    <property type="project" value="UniProtKB-KW"/>
</dbReference>
<dbReference type="AlphaFoldDB" id="G7NRL3"/>
<reference evidence="12" key="1">
    <citation type="journal article" date="2011" name="Nat. Biotechnol.">
        <title>Genome sequencing and comparison of two nonhuman primate animal models, the cynomolgus and Chinese rhesus macaques.</title>
        <authorList>
            <person name="Yan G."/>
            <person name="Zhang G."/>
            <person name="Fang X."/>
            <person name="Zhang Y."/>
            <person name="Li C."/>
            <person name="Ling F."/>
            <person name="Cooper D.N."/>
            <person name="Li Q."/>
            <person name="Li Y."/>
            <person name="van Gool A.J."/>
            <person name="Du H."/>
            <person name="Chen J."/>
            <person name="Chen R."/>
            <person name="Zhang P."/>
            <person name="Huang Z."/>
            <person name="Thompson J.R."/>
            <person name="Meng Y."/>
            <person name="Bai Y."/>
            <person name="Wang J."/>
            <person name="Zhuo M."/>
            <person name="Wang T."/>
            <person name="Huang Y."/>
            <person name="Wei L."/>
            <person name="Li J."/>
            <person name="Wang Z."/>
            <person name="Hu H."/>
            <person name="Yang P."/>
            <person name="Le L."/>
            <person name="Stenson P.D."/>
            <person name="Li B."/>
            <person name="Liu X."/>
            <person name="Ball E.V."/>
            <person name="An N."/>
            <person name="Huang Q."/>
            <person name="Zhang Y."/>
            <person name="Fan W."/>
            <person name="Zhang X."/>
            <person name="Li Y."/>
            <person name="Wang W."/>
            <person name="Katze M.G."/>
            <person name="Su B."/>
            <person name="Nielsen R."/>
            <person name="Yang H."/>
            <person name="Wang J."/>
            <person name="Wang X."/>
            <person name="Wang J."/>
        </authorList>
    </citation>
    <scope>NUCLEOTIDE SEQUENCE [LARGE SCALE GENOMIC DNA]</scope>
    <source>
        <strain evidence="12">CR-5</strain>
    </source>
</reference>
<gene>
    <name evidence="12" type="ORF">EGK_20943</name>
</gene>
<feature type="domain" description="USP" evidence="11">
    <location>
        <begin position="331"/>
        <end position="922"/>
    </location>
</feature>
<dbReference type="Pfam" id="PF16674">
    <property type="entry name" value="UCH_N"/>
    <property type="match status" value="1"/>
</dbReference>
<evidence type="ECO:0000256" key="10">
    <source>
        <dbReference type="SAM" id="MobiDB-lite"/>
    </source>
</evidence>
<keyword evidence="4" id="KW-0963">Cytoplasm</keyword>
<keyword evidence="8 9" id="KW-0788">Thiol protease</keyword>
<evidence type="ECO:0000256" key="4">
    <source>
        <dbReference type="ARBA" id="ARBA00022490"/>
    </source>
</evidence>
<accession>G7NRL3</accession>
<organism evidence="12">
    <name type="scientific">Macaca mulatta</name>
    <name type="common">Rhesus macaque</name>
    <dbReference type="NCBI Taxonomy" id="9544"/>
    <lineage>
        <taxon>Eukaryota</taxon>
        <taxon>Metazoa</taxon>
        <taxon>Chordata</taxon>
        <taxon>Craniata</taxon>
        <taxon>Vertebrata</taxon>
        <taxon>Euteleostomi</taxon>
        <taxon>Mammalia</taxon>
        <taxon>Eutheria</taxon>
        <taxon>Euarchontoglires</taxon>
        <taxon>Primates</taxon>
        <taxon>Haplorrhini</taxon>
        <taxon>Catarrhini</taxon>
        <taxon>Cercopithecidae</taxon>
        <taxon>Cercopithecinae</taxon>
        <taxon>Macaca</taxon>
    </lineage>
</organism>
<evidence type="ECO:0000256" key="8">
    <source>
        <dbReference type="ARBA" id="ARBA00022807"/>
    </source>
</evidence>
<dbReference type="EC" id="3.4.19.12" evidence="9"/>
<dbReference type="InterPro" id="IPR018200">
    <property type="entry name" value="USP_CS"/>
</dbReference>
<keyword evidence="5 9" id="KW-0645">Protease</keyword>
<dbReference type="InterPro" id="IPR038765">
    <property type="entry name" value="Papain-like_cys_pep_sf"/>
</dbReference>
<feature type="region of interest" description="Disordered" evidence="10">
    <location>
        <begin position="816"/>
        <end position="836"/>
    </location>
</feature>
<dbReference type="InterPro" id="IPR038093">
    <property type="entry name" value="USP37-like_PH_sf"/>
</dbReference>
<dbReference type="MEROPS" id="C19.046"/>
<dbReference type="PANTHER" id="PTHR24006:SF911">
    <property type="entry name" value="UBIQUITIN CARBOXYL-TERMINAL HYDROLASE 26"/>
    <property type="match status" value="1"/>
</dbReference>
<comment type="function">
    <text evidence="9">Deubiquitinating enzyme that removes conjugated ubiquitin from specific proteins to regulate different cellular processes.</text>
</comment>
<dbReference type="PANTHER" id="PTHR24006">
    <property type="entry name" value="UBIQUITIN CARBOXYL-TERMINAL HYDROLASE"/>
    <property type="match status" value="1"/>
</dbReference>
<evidence type="ECO:0000256" key="1">
    <source>
        <dbReference type="ARBA" id="ARBA00000707"/>
    </source>
</evidence>
<evidence type="ECO:0000256" key="9">
    <source>
        <dbReference type="RuleBase" id="RU366025"/>
    </source>
</evidence>
<dbReference type="PROSITE" id="PS00973">
    <property type="entry name" value="USP_2"/>
    <property type="match status" value="1"/>
</dbReference>
<evidence type="ECO:0000256" key="7">
    <source>
        <dbReference type="ARBA" id="ARBA00022801"/>
    </source>
</evidence>
<keyword evidence="7 9" id="KW-0378">Hydrolase</keyword>
<dbReference type="InterPro" id="IPR050164">
    <property type="entry name" value="Peptidase_C19"/>
</dbReference>
<dbReference type="EMBL" id="CM001273">
    <property type="protein sequence ID" value="EHH31090.1"/>
    <property type="molecule type" value="Genomic_DNA"/>
</dbReference>
<comment type="similarity">
    <text evidence="3 9">Belongs to the peptidase C19 family.</text>
</comment>
<evidence type="ECO:0000259" key="11">
    <source>
        <dbReference type="PROSITE" id="PS50235"/>
    </source>
</evidence>
<dbReference type="GO" id="GO:0005737">
    <property type="term" value="C:cytoplasm"/>
    <property type="evidence" value="ECO:0007669"/>
    <property type="project" value="UniProtKB-SubCell"/>
</dbReference>
<dbReference type="GO" id="GO:0004843">
    <property type="term" value="F:cysteine-type deubiquitinase activity"/>
    <property type="evidence" value="ECO:0007669"/>
    <property type="project" value="UniProtKB-UniRule"/>
</dbReference>